<dbReference type="InterPro" id="IPR001202">
    <property type="entry name" value="WW_dom"/>
</dbReference>
<feature type="non-terminal residue" evidence="3">
    <location>
        <position position="1"/>
    </location>
</feature>
<comment type="caution">
    <text evidence="3">The sequence shown here is derived from an EMBL/GenBank/DDBJ whole genome shotgun (WGS) entry which is preliminary data.</text>
</comment>
<feature type="region of interest" description="Disordered" evidence="1">
    <location>
        <begin position="59"/>
        <end position="108"/>
    </location>
</feature>
<feature type="domain" description="WW" evidence="2">
    <location>
        <begin position="10"/>
        <end position="43"/>
    </location>
</feature>
<gene>
    <name evidence="3" type="ORF">PGLA1383_LOCUS39518</name>
</gene>
<feature type="region of interest" description="Disordered" evidence="1">
    <location>
        <begin position="225"/>
        <end position="251"/>
    </location>
</feature>
<feature type="region of interest" description="Disordered" evidence="1">
    <location>
        <begin position="307"/>
        <end position="333"/>
    </location>
</feature>
<reference evidence="3" key="1">
    <citation type="submission" date="2021-02" db="EMBL/GenBank/DDBJ databases">
        <authorList>
            <person name="Dougan E. K."/>
            <person name="Rhodes N."/>
            <person name="Thang M."/>
            <person name="Chan C."/>
        </authorList>
    </citation>
    <scope>NUCLEOTIDE SEQUENCE</scope>
</reference>
<name>A0A813GGK4_POLGL</name>
<dbReference type="AlphaFoldDB" id="A0A813GGK4"/>
<dbReference type="PANTHER" id="PTHR21715">
    <property type="entry name" value="RH04127P"/>
    <property type="match status" value="1"/>
</dbReference>
<evidence type="ECO:0000313" key="4">
    <source>
        <dbReference type="Proteomes" id="UP000654075"/>
    </source>
</evidence>
<dbReference type="Gene3D" id="3.30.1470.10">
    <property type="entry name" value="Photosystem I PsaD, reaction center subunit II"/>
    <property type="match status" value="1"/>
</dbReference>
<organism evidence="3 4">
    <name type="scientific">Polarella glacialis</name>
    <name type="common">Dinoflagellate</name>
    <dbReference type="NCBI Taxonomy" id="89957"/>
    <lineage>
        <taxon>Eukaryota</taxon>
        <taxon>Sar</taxon>
        <taxon>Alveolata</taxon>
        <taxon>Dinophyceae</taxon>
        <taxon>Suessiales</taxon>
        <taxon>Suessiaceae</taxon>
        <taxon>Polarella</taxon>
    </lineage>
</organism>
<feature type="compositionally biased region" description="Low complexity" evidence="1">
    <location>
        <begin position="317"/>
        <end position="333"/>
    </location>
</feature>
<dbReference type="CDD" id="cd00201">
    <property type="entry name" value="WW"/>
    <property type="match status" value="1"/>
</dbReference>
<dbReference type="OrthoDB" id="6344460at2759"/>
<dbReference type="SMART" id="SM00456">
    <property type="entry name" value="WW"/>
    <property type="match status" value="1"/>
</dbReference>
<evidence type="ECO:0000256" key="1">
    <source>
        <dbReference type="SAM" id="MobiDB-lite"/>
    </source>
</evidence>
<feature type="compositionally biased region" description="Basic and acidic residues" evidence="1">
    <location>
        <begin position="74"/>
        <end position="84"/>
    </location>
</feature>
<evidence type="ECO:0000313" key="3">
    <source>
        <dbReference type="EMBL" id="CAE8622003.1"/>
    </source>
</evidence>
<protein>
    <recommendedName>
        <fullName evidence="2">WW domain-containing protein</fullName>
    </recommendedName>
</protein>
<evidence type="ECO:0000259" key="2">
    <source>
        <dbReference type="PROSITE" id="PS50020"/>
    </source>
</evidence>
<proteinExistence type="predicted"/>
<dbReference type="PROSITE" id="PS50020">
    <property type="entry name" value="WW_DOMAIN_2"/>
    <property type="match status" value="1"/>
</dbReference>
<keyword evidence="4" id="KW-1185">Reference proteome</keyword>
<dbReference type="Proteomes" id="UP000654075">
    <property type="component" value="Unassembled WGS sequence"/>
</dbReference>
<sequence>MWIAKEGVIAPVPSPWKAWTENGDDVFYFNFESGESIWDHPCDERYRQMVEDARAGKEHANGCCSHKSCSSSKPEVEATSGKEGEENEADASLQSSDSPVQTRRTAAAAGAAAGGEAASAAGAAIVWMDADAPADPDVSFSAASVASVNSKCGGGSASGASPGSASIVDQSISLLSSPKALEIQEKVGGDSPAGTAGSKAAAGQSPGALVTSFSVADESFSVASLDSASSPQGKSAASMSSPANGSKNRSNISLSVEDDSCLSPPLPSLHGSPLASRIGMNESAVIATPEKGLAGVGLAGALGFSPATSSAPVLQKSSGSASGRSGRSRGSAE</sequence>
<feature type="compositionally biased region" description="Polar residues" evidence="1">
    <location>
        <begin position="307"/>
        <end position="316"/>
    </location>
</feature>
<accession>A0A813GGK4</accession>
<dbReference type="SUPFAM" id="SSF51045">
    <property type="entry name" value="WW domain"/>
    <property type="match status" value="1"/>
</dbReference>
<dbReference type="InterPro" id="IPR053233">
    <property type="entry name" value="ABRA-related"/>
</dbReference>
<dbReference type="PANTHER" id="PTHR21715:SF0">
    <property type="entry name" value="RH04127P"/>
    <property type="match status" value="1"/>
</dbReference>
<feature type="compositionally biased region" description="Polar residues" evidence="1">
    <location>
        <begin position="92"/>
        <end position="104"/>
    </location>
</feature>
<feature type="compositionally biased region" description="Polar residues" evidence="1">
    <location>
        <begin position="231"/>
        <end position="251"/>
    </location>
</feature>
<dbReference type="InterPro" id="IPR036020">
    <property type="entry name" value="WW_dom_sf"/>
</dbReference>
<feature type="compositionally biased region" description="Low complexity" evidence="1">
    <location>
        <begin position="63"/>
        <end position="73"/>
    </location>
</feature>
<dbReference type="EMBL" id="CAJNNV010027868">
    <property type="protein sequence ID" value="CAE8622003.1"/>
    <property type="molecule type" value="Genomic_DNA"/>
</dbReference>